<dbReference type="Gene3D" id="1.20.1550.10">
    <property type="entry name" value="DsbB-like"/>
    <property type="match status" value="1"/>
</dbReference>
<dbReference type="InterPro" id="IPR003752">
    <property type="entry name" value="DiS_bond_form_DsbB/BdbC"/>
</dbReference>
<dbReference type="RefSeq" id="WP_094474464.1">
    <property type="nucleotide sequence ID" value="NZ_NOXT01000119.1"/>
</dbReference>
<evidence type="ECO:0000313" key="7">
    <source>
        <dbReference type="Proteomes" id="UP000216991"/>
    </source>
</evidence>
<evidence type="ECO:0000256" key="5">
    <source>
        <dbReference type="SAM" id="Phobius"/>
    </source>
</evidence>
<evidence type="ECO:0008006" key="8">
    <source>
        <dbReference type="Google" id="ProtNLM"/>
    </source>
</evidence>
<dbReference type="Pfam" id="PF02600">
    <property type="entry name" value="DsbB"/>
    <property type="match status" value="1"/>
</dbReference>
<evidence type="ECO:0000256" key="2">
    <source>
        <dbReference type="ARBA" id="ARBA00022692"/>
    </source>
</evidence>
<dbReference type="SUPFAM" id="SSF158442">
    <property type="entry name" value="DsbB-like"/>
    <property type="match status" value="1"/>
</dbReference>
<evidence type="ECO:0000256" key="3">
    <source>
        <dbReference type="ARBA" id="ARBA00022989"/>
    </source>
</evidence>
<keyword evidence="3 5" id="KW-1133">Transmembrane helix</keyword>
<reference evidence="6 7" key="1">
    <citation type="submission" date="2017-07" db="EMBL/GenBank/DDBJ databases">
        <title>Sandarakinorhabdus cyanobacteriorum sp. nov., a novel bacterium isolated from cyanobacterial aggregates in a eutrophic lake.</title>
        <authorList>
            <person name="Cai H."/>
        </authorList>
    </citation>
    <scope>NUCLEOTIDE SEQUENCE [LARGE SCALE GENOMIC DNA]</scope>
    <source>
        <strain evidence="6 7">TH057</strain>
    </source>
</reference>
<proteinExistence type="predicted"/>
<dbReference type="InterPro" id="IPR023380">
    <property type="entry name" value="DsbB-like_sf"/>
</dbReference>
<dbReference type="GO" id="GO:0006457">
    <property type="term" value="P:protein folding"/>
    <property type="evidence" value="ECO:0007669"/>
    <property type="project" value="InterPro"/>
</dbReference>
<keyword evidence="7" id="KW-1185">Reference proteome</keyword>
<dbReference type="Proteomes" id="UP000216991">
    <property type="component" value="Unassembled WGS sequence"/>
</dbReference>
<gene>
    <name evidence="6" type="ORF">CHU93_12320</name>
</gene>
<evidence type="ECO:0000313" key="6">
    <source>
        <dbReference type="EMBL" id="OYQ26174.1"/>
    </source>
</evidence>
<dbReference type="InterPro" id="IPR024199">
    <property type="entry name" value="Uncharacterised_DsbB"/>
</dbReference>
<accession>A0A255YBX0</accession>
<evidence type="ECO:0000256" key="4">
    <source>
        <dbReference type="ARBA" id="ARBA00023136"/>
    </source>
</evidence>
<dbReference type="OrthoDB" id="9808637at2"/>
<comment type="subcellular location">
    <subcellularLocation>
        <location evidence="1">Membrane</location>
        <topology evidence="1">Multi-pass membrane protein</topology>
    </subcellularLocation>
</comment>
<dbReference type="GO" id="GO:0015035">
    <property type="term" value="F:protein-disulfide reductase activity"/>
    <property type="evidence" value="ECO:0007669"/>
    <property type="project" value="InterPro"/>
</dbReference>
<dbReference type="AlphaFoldDB" id="A0A255YBX0"/>
<dbReference type="PIRSF" id="PIRSF033913">
    <property type="entry name" value="S-S_format_DsbB"/>
    <property type="match status" value="1"/>
</dbReference>
<feature type="transmembrane region" description="Helical" evidence="5">
    <location>
        <begin position="73"/>
        <end position="95"/>
    </location>
</feature>
<feature type="transmembrane region" description="Helical" evidence="5">
    <location>
        <begin position="143"/>
        <end position="162"/>
    </location>
</feature>
<feature type="transmembrane region" description="Helical" evidence="5">
    <location>
        <begin position="40"/>
        <end position="61"/>
    </location>
</feature>
<protein>
    <recommendedName>
        <fullName evidence="8">Disulfide bond formation protein B</fullName>
    </recommendedName>
</protein>
<comment type="caution">
    <text evidence="6">The sequence shown here is derived from an EMBL/GenBank/DDBJ whole genome shotgun (WGS) entry which is preliminary data.</text>
</comment>
<keyword evidence="4 5" id="KW-0472">Membrane</keyword>
<sequence length="165" mass="17666">MRSEGWGAVLILAGSLALLAGAWGFEIIGGLVPCEMCWWQRWALMATAFLALDAIVLRAISARQPQLATPARLAGLLALLALLGNAGIALFHAGVEQKWWQGLTRCTAPPTAGDAKAMLADILAQPLVRCDAIPWQMFGISMAGWNFIVSLMLAGVAAWLMLKPR</sequence>
<organism evidence="6 7">
    <name type="scientific">Sandarakinorhabdus cyanobacteriorum</name>
    <dbReference type="NCBI Taxonomy" id="1981098"/>
    <lineage>
        <taxon>Bacteria</taxon>
        <taxon>Pseudomonadati</taxon>
        <taxon>Pseudomonadota</taxon>
        <taxon>Alphaproteobacteria</taxon>
        <taxon>Sphingomonadales</taxon>
        <taxon>Sphingosinicellaceae</taxon>
        <taxon>Sandarakinorhabdus</taxon>
    </lineage>
</organism>
<keyword evidence="2 5" id="KW-0812">Transmembrane</keyword>
<name>A0A255YBX0_9SPHN</name>
<evidence type="ECO:0000256" key="1">
    <source>
        <dbReference type="ARBA" id="ARBA00004141"/>
    </source>
</evidence>
<dbReference type="GO" id="GO:0016020">
    <property type="term" value="C:membrane"/>
    <property type="evidence" value="ECO:0007669"/>
    <property type="project" value="UniProtKB-SubCell"/>
</dbReference>
<dbReference type="EMBL" id="NOXT01000119">
    <property type="protein sequence ID" value="OYQ26174.1"/>
    <property type="molecule type" value="Genomic_DNA"/>
</dbReference>